<dbReference type="OrthoDB" id="5877741at2759"/>
<feature type="compositionally biased region" description="Low complexity" evidence="1">
    <location>
        <begin position="1"/>
        <end position="15"/>
    </location>
</feature>
<reference evidence="2 3" key="1">
    <citation type="submission" date="2013-12" db="EMBL/GenBank/DDBJ databases">
        <title>Draft genome of the parsitic nematode Ancylostoma duodenale.</title>
        <authorList>
            <person name="Mitreva M."/>
        </authorList>
    </citation>
    <scope>NUCLEOTIDE SEQUENCE [LARGE SCALE GENOMIC DNA]</scope>
    <source>
        <strain evidence="2 3">Zhejiang</strain>
    </source>
</reference>
<feature type="compositionally biased region" description="Basic and acidic residues" evidence="1">
    <location>
        <begin position="16"/>
        <end position="25"/>
    </location>
</feature>
<dbReference type="AlphaFoldDB" id="A0A0C2H435"/>
<dbReference type="Proteomes" id="UP000054047">
    <property type="component" value="Unassembled WGS sequence"/>
</dbReference>
<evidence type="ECO:0000313" key="2">
    <source>
        <dbReference type="EMBL" id="KIH68595.1"/>
    </source>
</evidence>
<feature type="region of interest" description="Disordered" evidence="1">
    <location>
        <begin position="1"/>
        <end position="52"/>
    </location>
</feature>
<evidence type="ECO:0000256" key="1">
    <source>
        <dbReference type="SAM" id="MobiDB-lite"/>
    </source>
</evidence>
<keyword evidence="3" id="KW-1185">Reference proteome</keyword>
<organism evidence="2 3">
    <name type="scientific">Ancylostoma duodenale</name>
    <dbReference type="NCBI Taxonomy" id="51022"/>
    <lineage>
        <taxon>Eukaryota</taxon>
        <taxon>Metazoa</taxon>
        <taxon>Ecdysozoa</taxon>
        <taxon>Nematoda</taxon>
        <taxon>Chromadorea</taxon>
        <taxon>Rhabditida</taxon>
        <taxon>Rhabditina</taxon>
        <taxon>Rhabditomorpha</taxon>
        <taxon>Strongyloidea</taxon>
        <taxon>Ancylostomatidae</taxon>
        <taxon>Ancylostomatinae</taxon>
        <taxon>Ancylostoma</taxon>
    </lineage>
</organism>
<name>A0A0C2H435_9BILA</name>
<protein>
    <submittedName>
        <fullName evidence="2">Uncharacterized protein</fullName>
    </submittedName>
</protein>
<sequence>MAPNSPESPESPEAVNEVKEEDKNVDSLPTSKRSLVKEKLSSETQEASEPRPYRIPINQSIPKKRVSDLIARFNQGNVESETSRKNKTVALLSIALFLAKLIVAI</sequence>
<proteinExistence type="predicted"/>
<dbReference type="EMBL" id="KN726338">
    <property type="protein sequence ID" value="KIH68595.1"/>
    <property type="molecule type" value="Genomic_DNA"/>
</dbReference>
<evidence type="ECO:0000313" key="3">
    <source>
        <dbReference type="Proteomes" id="UP000054047"/>
    </source>
</evidence>
<accession>A0A0C2H435</accession>
<gene>
    <name evidence="2" type="ORF">ANCDUO_01069</name>
</gene>